<dbReference type="GO" id="GO:0015807">
    <property type="term" value="P:L-amino acid transport"/>
    <property type="evidence" value="ECO:0007669"/>
    <property type="project" value="TreeGrafter"/>
</dbReference>
<dbReference type="Gene3D" id="3.40.50.300">
    <property type="entry name" value="P-loop containing nucleotide triphosphate hydrolases"/>
    <property type="match status" value="1"/>
</dbReference>
<dbReference type="Proteomes" id="UP000675968">
    <property type="component" value="Unassembled WGS sequence"/>
</dbReference>
<protein>
    <submittedName>
        <fullName evidence="7">ABC transporter ATP-binding protein</fullName>
    </submittedName>
</protein>
<comment type="similarity">
    <text evidence="1">Belongs to the ABC transporter superfamily.</text>
</comment>
<dbReference type="InterPro" id="IPR017871">
    <property type="entry name" value="ABC_transporter-like_CS"/>
</dbReference>
<feature type="domain" description="ABC transporter" evidence="6">
    <location>
        <begin position="2"/>
        <end position="234"/>
    </location>
</feature>
<dbReference type="SMART" id="SM00382">
    <property type="entry name" value="AAA"/>
    <property type="match status" value="1"/>
</dbReference>
<evidence type="ECO:0000256" key="2">
    <source>
        <dbReference type="ARBA" id="ARBA00022448"/>
    </source>
</evidence>
<evidence type="ECO:0000256" key="3">
    <source>
        <dbReference type="ARBA" id="ARBA00022741"/>
    </source>
</evidence>
<dbReference type="InterPro" id="IPR003593">
    <property type="entry name" value="AAA+_ATPase"/>
</dbReference>
<dbReference type="GO" id="GO:0005524">
    <property type="term" value="F:ATP binding"/>
    <property type="evidence" value="ECO:0007669"/>
    <property type="project" value="UniProtKB-KW"/>
</dbReference>
<dbReference type="PANTHER" id="PTHR43820">
    <property type="entry name" value="HIGH-AFFINITY BRANCHED-CHAIN AMINO ACID TRANSPORT ATP-BINDING PROTEIN LIVF"/>
    <property type="match status" value="1"/>
</dbReference>
<evidence type="ECO:0000259" key="6">
    <source>
        <dbReference type="PROSITE" id="PS50893"/>
    </source>
</evidence>
<proteinExistence type="inferred from homology"/>
<dbReference type="EMBL" id="JAGVWC010000011">
    <property type="protein sequence ID" value="MBS3061896.1"/>
    <property type="molecule type" value="Genomic_DNA"/>
</dbReference>
<dbReference type="InterPro" id="IPR027417">
    <property type="entry name" value="P-loop_NTPase"/>
</dbReference>
<keyword evidence="5" id="KW-0029">Amino-acid transport</keyword>
<keyword evidence="4 7" id="KW-0067">ATP-binding</keyword>
<comment type="caution">
    <text evidence="7">The sequence shown here is derived from an EMBL/GenBank/DDBJ whole genome shotgun (WGS) entry which is preliminary data.</text>
</comment>
<accession>A0A8T4LG74</accession>
<dbReference type="PANTHER" id="PTHR43820:SF4">
    <property type="entry name" value="HIGH-AFFINITY BRANCHED-CHAIN AMINO ACID TRANSPORT ATP-BINDING PROTEIN LIVF"/>
    <property type="match status" value="1"/>
</dbReference>
<dbReference type="GO" id="GO:0016887">
    <property type="term" value="F:ATP hydrolysis activity"/>
    <property type="evidence" value="ECO:0007669"/>
    <property type="project" value="InterPro"/>
</dbReference>
<keyword evidence="3" id="KW-0547">Nucleotide-binding</keyword>
<evidence type="ECO:0000313" key="8">
    <source>
        <dbReference type="Proteomes" id="UP000675968"/>
    </source>
</evidence>
<organism evidence="7 8">
    <name type="scientific">Candidatus Iainarchaeum sp</name>
    <dbReference type="NCBI Taxonomy" id="3101447"/>
    <lineage>
        <taxon>Archaea</taxon>
        <taxon>Candidatus Iainarchaeota</taxon>
        <taxon>Candidatus Iainarchaeia</taxon>
        <taxon>Candidatus Iainarchaeales</taxon>
        <taxon>Candidatus Iainarchaeaceae</taxon>
        <taxon>Candidatus Iainarchaeum</taxon>
    </lineage>
</organism>
<reference evidence="7" key="2">
    <citation type="submission" date="2021-05" db="EMBL/GenBank/DDBJ databases">
        <title>Protein family content uncovers lineage relationships and bacterial pathway maintenance mechanisms in DPANN archaea.</title>
        <authorList>
            <person name="Castelle C.J."/>
            <person name="Meheust R."/>
            <person name="Jaffe A.L."/>
            <person name="Seitz K."/>
            <person name="Gong X."/>
            <person name="Baker B.J."/>
            <person name="Banfield J.F."/>
        </authorList>
    </citation>
    <scope>NUCLEOTIDE SEQUENCE</scope>
    <source>
        <strain evidence="7">RIFCSPLOWO2_01_FULL_AR10_48_17</strain>
    </source>
</reference>
<evidence type="ECO:0000256" key="5">
    <source>
        <dbReference type="ARBA" id="ARBA00022970"/>
    </source>
</evidence>
<dbReference type="AlphaFoldDB" id="A0A8T4LG74"/>
<evidence type="ECO:0000256" key="4">
    <source>
        <dbReference type="ARBA" id="ARBA00022840"/>
    </source>
</evidence>
<dbReference type="Pfam" id="PF00005">
    <property type="entry name" value="ABC_tran"/>
    <property type="match status" value="1"/>
</dbReference>
<reference evidence="7" key="1">
    <citation type="submission" date="2021-03" db="EMBL/GenBank/DDBJ databases">
        <authorList>
            <person name="Jaffe A."/>
        </authorList>
    </citation>
    <scope>NUCLEOTIDE SEQUENCE</scope>
    <source>
        <strain evidence="7">RIFCSPLOWO2_01_FULL_AR10_48_17</strain>
    </source>
</reference>
<name>A0A8T4LG74_9ARCH</name>
<gene>
    <name evidence="7" type="ORF">J4215_04925</name>
</gene>
<dbReference type="InterPro" id="IPR052156">
    <property type="entry name" value="BCAA_Transport_ATP-bd_LivF"/>
</dbReference>
<sequence>MLSISNLCAGYGDQEVLHGVDISVAPDEIVALIGPNGAGKSTVLKAVFSQCDVTEGKIFWKDRDITHLATHELIEEGICFVPQGRILFSDLSVRENLEMGAFVLADRDVAERNLSEVFGKFPMLKQKQNEYAFALSGGQQQMLAIGRALMQNPQLLLLDEPSLGLAPKTMKEIFQKIVEINQEGIGVMIVEQNAKQAVSIASSTYVLEDGKIALKAGKEILSDPRIKSIYFGGR</sequence>
<dbReference type="CDD" id="cd03224">
    <property type="entry name" value="ABC_TM1139_LivF_branched"/>
    <property type="match status" value="1"/>
</dbReference>
<keyword evidence="2" id="KW-0813">Transport</keyword>
<evidence type="ECO:0000256" key="1">
    <source>
        <dbReference type="ARBA" id="ARBA00005417"/>
    </source>
</evidence>
<dbReference type="PROSITE" id="PS00211">
    <property type="entry name" value="ABC_TRANSPORTER_1"/>
    <property type="match status" value="1"/>
</dbReference>
<evidence type="ECO:0000313" key="7">
    <source>
        <dbReference type="EMBL" id="MBS3061896.1"/>
    </source>
</evidence>
<dbReference type="InterPro" id="IPR003439">
    <property type="entry name" value="ABC_transporter-like_ATP-bd"/>
</dbReference>
<dbReference type="SUPFAM" id="SSF52540">
    <property type="entry name" value="P-loop containing nucleoside triphosphate hydrolases"/>
    <property type="match status" value="1"/>
</dbReference>
<dbReference type="PROSITE" id="PS50893">
    <property type="entry name" value="ABC_TRANSPORTER_2"/>
    <property type="match status" value="1"/>
</dbReference>
<dbReference type="GO" id="GO:0015658">
    <property type="term" value="F:branched-chain amino acid transmembrane transporter activity"/>
    <property type="evidence" value="ECO:0007669"/>
    <property type="project" value="TreeGrafter"/>
</dbReference>